<keyword evidence="2" id="KW-0812">Transmembrane</keyword>
<sequence length="332" mass="38485">MPPADQSHTAAPAPQYPPQRAAEPGWSRGKIFMLLLVVNLVGLMLFRLARRPDRAQRVKNRWTAPSLPLPEVLSGPRAEQGNLEDHSGRGRQLFAWDRSRIDRWLDDQIRKVRDKVTNEAILAFYADIKSDPDTAASSYNTAWKWLLENTAEDQSLEIYWDDVEVRFFLLLRARHQYGSASYTLAGIAQNTDRTNLLPKEVLALWRMAADVDFNPSAVNMWYYVHTEELYEKDWLDPPAMEGYLRYFFRLGAPDGHYHIAAQLLSFYLQSPIYRPDEGYVAAAMERIRHYDPSSYKVCLQIIAERNLPVDLKDQRIPRNGIMFEMSRDRALH</sequence>
<keyword evidence="4" id="KW-1185">Reference proteome</keyword>
<feature type="compositionally biased region" description="Low complexity" evidence="1">
    <location>
        <begin position="10"/>
        <end position="22"/>
    </location>
</feature>
<proteinExistence type="predicted"/>
<dbReference type="RefSeq" id="WP_272833718.1">
    <property type="nucleotide sequence ID" value="NZ_CP067136.1"/>
</dbReference>
<dbReference type="Proteomes" id="UP001219349">
    <property type="component" value="Chromosome"/>
</dbReference>
<feature type="transmembrane region" description="Helical" evidence="2">
    <location>
        <begin position="31"/>
        <end position="49"/>
    </location>
</feature>
<evidence type="ECO:0000313" key="4">
    <source>
        <dbReference type="Proteomes" id="UP001219349"/>
    </source>
</evidence>
<dbReference type="EMBL" id="CP067136">
    <property type="protein sequence ID" value="WCR06779.1"/>
    <property type="molecule type" value="Genomic_DNA"/>
</dbReference>
<accession>A0ABY7SIF2</accession>
<reference evidence="3 4" key="1">
    <citation type="submission" date="2021-01" db="EMBL/GenBank/DDBJ databases">
        <title>Biogeographic distribution of Paracoccus.</title>
        <authorList>
            <person name="Hollensteiner J."/>
            <person name="Leineberger J."/>
            <person name="Brinkhoff T."/>
            <person name="Daniel R."/>
        </authorList>
    </citation>
    <scope>NUCLEOTIDE SEQUENCE [LARGE SCALE GENOMIC DNA]</scope>
    <source>
        <strain evidence="3 4">KCTC 22803</strain>
    </source>
</reference>
<organism evidence="3 4">
    <name type="scientific">Paracoccus fistulariae</name>
    <dbReference type="NCBI Taxonomy" id="658446"/>
    <lineage>
        <taxon>Bacteria</taxon>
        <taxon>Pseudomonadati</taxon>
        <taxon>Pseudomonadota</taxon>
        <taxon>Alphaproteobacteria</taxon>
        <taxon>Rhodobacterales</taxon>
        <taxon>Paracoccaceae</taxon>
        <taxon>Paracoccus</taxon>
    </lineage>
</organism>
<keyword evidence="2" id="KW-0472">Membrane</keyword>
<gene>
    <name evidence="3" type="ORF">JHX87_15070</name>
</gene>
<evidence type="ECO:0000256" key="2">
    <source>
        <dbReference type="SAM" id="Phobius"/>
    </source>
</evidence>
<evidence type="ECO:0000313" key="3">
    <source>
        <dbReference type="EMBL" id="WCR06779.1"/>
    </source>
</evidence>
<protein>
    <recommendedName>
        <fullName evidence="5">DUF4034 domain-containing protein</fullName>
    </recommendedName>
</protein>
<name>A0ABY7SIF2_9RHOB</name>
<feature type="region of interest" description="Disordered" evidence="1">
    <location>
        <begin position="1"/>
        <end position="22"/>
    </location>
</feature>
<keyword evidence="2" id="KW-1133">Transmembrane helix</keyword>
<evidence type="ECO:0008006" key="5">
    <source>
        <dbReference type="Google" id="ProtNLM"/>
    </source>
</evidence>
<evidence type="ECO:0000256" key="1">
    <source>
        <dbReference type="SAM" id="MobiDB-lite"/>
    </source>
</evidence>